<evidence type="ECO:0000313" key="1">
    <source>
        <dbReference type="Proteomes" id="UP000095287"/>
    </source>
</evidence>
<organism evidence="1 2">
    <name type="scientific">Steinernema glaseri</name>
    <dbReference type="NCBI Taxonomy" id="37863"/>
    <lineage>
        <taxon>Eukaryota</taxon>
        <taxon>Metazoa</taxon>
        <taxon>Ecdysozoa</taxon>
        <taxon>Nematoda</taxon>
        <taxon>Chromadorea</taxon>
        <taxon>Rhabditida</taxon>
        <taxon>Tylenchina</taxon>
        <taxon>Panagrolaimomorpha</taxon>
        <taxon>Strongyloidoidea</taxon>
        <taxon>Steinernematidae</taxon>
        <taxon>Steinernema</taxon>
    </lineage>
</organism>
<dbReference type="WBParaSite" id="L893_g1086.t1">
    <property type="protein sequence ID" value="L893_g1086.t1"/>
    <property type="gene ID" value="L893_g1086"/>
</dbReference>
<evidence type="ECO:0000313" key="2">
    <source>
        <dbReference type="WBParaSite" id="L893_g1086.t1"/>
    </source>
</evidence>
<reference evidence="2" key="1">
    <citation type="submission" date="2016-11" db="UniProtKB">
        <authorList>
            <consortium name="WormBaseParasite"/>
        </authorList>
    </citation>
    <scope>IDENTIFICATION</scope>
</reference>
<name>A0A1I7XZD1_9BILA</name>
<accession>A0A1I7XZD1</accession>
<proteinExistence type="predicted"/>
<dbReference type="InterPro" id="IPR005373">
    <property type="entry name" value="PHAF1"/>
</dbReference>
<dbReference type="Pfam" id="PF03676">
    <property type="entry name" value="PHAF1"/>
    <property type="match status" value="1"/>
</dbReference>
<dbReference type="Proteomes" id="UP000095287">
    <property type="component" value="Unplaced"/>
</dbReference>
<sequence length="143" mass="16331">MWIIIKPLLARTIASETSLESNPCLEKSHQSRFFISANLIQWAIDMTTMGHRLFVLRYPKASQSFEKHMDVKDLYANFAFQFEEFSQIFHGNADEVSKPVVLNRNSGTENPFGSTLCYGTDQVIVEVMENPQHIAAVIIYEKA</sequence>
<dbReference type="AlphaFoldDB" id="A0A1I7XZD1"/>
<keyword evidence="1" id="KW-1185">Reference proteome</keyword>
<protein>
    <submittedName>
        <fullName evidence="2">ABM domain-containing protein</fullName>
    </submittedName>
</protein>